<dbReference type="AlphaFoldDB" id="A0A420VDR8"/>
<accession>A0A420VDR8</accession>
<evidence type="ECO:0000313" key="3">
    <source>
        <dbReference type="EMBL" id="RKO61660.1"/>
    </source>
</evidence>
<keyword evidence="4" id="KW-1185">Reference proteome</keyword>
<keyword evidence="2" id="KW-1133">Transmembrane helix</keyword>
<protein>
    <submittedName>
        <fullName evidence="3">Uncharacterized protein</fullName>
    </submittedName>
</protein>
<feature type="transmembrane region" description="Helical" evidence="2">
    <location>
        <begin position="6"/>
        <end position="26"/>
    </location>
</feature>
<feature type="region of interest" description="Disordered" evidence="1">
    <location>
        <begin position="45"/>
        <end position="97"/>
    </location>
</feature>
<evidence type="ECO:0000256" key="1">
    <source>
        <dbReference type="SAM" id="MobiDB-lite"/>
    </source>
</evidence>
<feature type="compositionally biased region" description="Basic and acidic residues" evidence="1">
    <location>
        <begin position="57"/>
        <end position="70"/>
    </location>
</feature>
<name>A0A420VDR8_9BACI</name>
<dbReference type="EMBL" id="AZRV01000035">
    <property type="protein sequence ID" value="RKO61660.1"/>
    <property type="molecule type" value="Genomic_DNA"/>
</dbReference>
<keyword evidence="2" id="KW-0472">Membrane</keyword>
<comment type="caution">
    <text evidence="3">The sequence shown here is derived from an EMBL/GenBank/DDBJ whole genome shotgun (WGS) entry which is preliminary data.</text>
</comment>
<dbReference type="RefSeq" id="WP_120668968.1">
    <property type="nucleotide sequence ID" value="NZ_AZRV01000035.1"/>
</dbReference>
<gene>
    <name evidence="3" type="ORF">Cdeb_01131</name>
</gene>
<keyword evidence="2" id="KW-0812">Transmembrane</keyword>
<evidence type="ECO:0000313" key="4">
    <source>
        <dbReference type="Proteomes" id="UP000286235"/>
    </source>
</evidence>
<organism evidence="3 4">
    <name type="scientific">Caldibacillus debilis GB1</name>
    <dbReference type="NCBI Taxonomy" id="1339248"/>
    <lineage>
        <taxon>Bacteria</taxon>
        <taxon>Bacillati</taxon>
        <taxon>Bacillota</taxon>
        <taxon>Bacilli</taxon>
        <taxon>Bacillales</taxon>
        <taxon>Bacillaceae</taxon>
        <taxon>Caldibacillus</taxon>
    </lineage>
</organism>
<evidence type="ECO:0000256" key="2">
    <source>
        <dbReference type="SAM" id="Phobius"/>
    </source>
</evidence>
<reference evidence="3 4" key="1">
    <citation type="submission" date="2013-12" db="EMBL/GenBank/DDBJ databases">
        <title>Genome and proteome characterization of Caldibacillus debilis GB1 derived from a cellulolytic aero-tolerant co-culture.</title>
        <authorList>
            <person name="Wushke S.T."/>
            <person name="Zhang X."/>
            <person name="Fristensky B."/>
            <person name="Wilkins J.A."/>
            <person name="Levin D.B."/>
            <person name="Sparling R."/>
        </authorList>
    </citation>
    <scope>NUCLEOTIDE SEQUENCE [LARGE SCALE GENOMIC DNA]</scope>
    <source>
        <strain evidence="3 4">GB1</strain>
    </source>
</reference>
<proteinExistence type="predicted"/>
<sequence>MNESSSLLIVQGLVCLLILGFCLFIIDTTKNSFIEMAEKNKSEMYTGPYVEQDENSTEMKKNQSESDNVDKPTSSHNRKMMIIPMPNRNGVHTTIIP</sequence>
<dbReference type="Proteomes" id="UP000286235">
    <property type="component" value="Unassembled WGS sequence"/>
</dbReference>